<proteinExistence type="inferred from homology"/>
<dbReference type="GO" id="GO:0005975">
    <property type="term" value="P:carbohydrate metabolic process"/>
    <property type="evidence" value="ECO:0007669"/>
    <property type="project" value="InterPro"/>
</dbReference>
<dbReference type="InterPro" id="IPR046458">
    <property type="entry name" value="PMI_typeI_hel"/>
</dbReference>
<keyword evidence="6 8" id="KW-0862">Zinc</keyword>
<dbReference type="GO" id="GO:0008270">
    <property type="term" value="F:zinc ion binding"/>
    <property type="evidence" value="ECO:0007669"/>
    <property type="project" value="InterPro"/>
</dbReference>
<dbReference type="GO" id="GO:0046686">
    <property type="term" value="P:response to cadmium ion"/>
    <property type="evidence" value="ECO:0007669"/>
    <property type="project" value="UniProtKB-ARBA"/>
</dbReference>
<accession>A0AAD4SB93</accession>
<dbReference type="InterPro" id="IPR016305">
    <property type="entry name" value="Mannose-6-P_Isomerase"/>
</dbReference>
<dbReference type="PROSITE" id="PS00966">
    <property type="entry name" value="PMI_I_2"/>
    <property type="match status" value="1"/>
</dbReference>
<comment type="catalytic activity">
    <reaction evidence="1 8">
        <text>D-mannose 6-phosphate = D-fructose 6-phosphate</text>
        <dbReference type="Rhea" id="RHEA:12356"/>
        <dbReference type="ChEBI" id="CHEBI:58735"/>
        <dbReference type="ChEBI" id="CHEBI:61527"/>
        <dbReference type="EC" id="5.3.1.8"/>
    </reaction>
</comment>
<reference evidence="13" key="1">
    <citation type="submission" date="2022-04" db="EMBL/GenBank/DDBJ databases">
        <title>A functionally conserved STORR gene fusion in Papaver species that diverged 16.8 million years ago.</title>
        <authorList>
            <person name="Catania T."/>
        </authorList>
    </citation>
    <scope>NUCLEOTIDE SEQUENCE</scope>
    <source>
        <strain evidence="13">S-188037</strain>
    </source>
</reference>
<evidence type="ECO:0000259" key="11">
    <source>
        <dbReference type="Pfam" id="PF20511"/>
    </source>
</evidence>
<dbReference type="PANTHER" id="PTHR10309">
    <property type="entry name" value="MANNOSE-6-PHOSPHATE ISOMERASE"/>
    <property type="match status" value="1"/>
</dbReference>
<dbReference type="CDD" id="cd07011">
    <property type="entry name" value="cupin_PMI_type_I_N"/>
    <property type="match status" value="1"/>
</dbReference>
<dbReference type="PANTHER" id="PTHR10309:SF0">
    <property type="entry name" value="MANNOSE-6-PHOSPHATE ISOMERASE"/>
    <property type="match status" value="1"/>
</dbReference>
<dbReference type="NCBIfam" id="TIGR00218">
    <property type="entry name" value="manA"/>
    <property type="match status" value="1"/>
</dbReference>
<comment type="pathway">
    <text evidence="2">Nucleotide-sugar biosynthesis; GDP-alpha-D-mannose biosynthesis; alpha-D-mannose 1-phosphate from D-fructose 6-phosphate: step 1/2.</text>
</comment>
<dbReference type="EMBL" id="JAJJMB010012161">
    <property type="protein sequence ID" value="KAI3885007.1"/>
    <property type="molecule type" value="Genomic_DNA"/>
</dbReference>
<name>A0AAD4SB93_9MAGN</name>
<organism evidence="13 14">
    <name type="scientific">Papaver atlanticum</name>
    <dbReference type="NCBI Taxonomy" id="357466"/>
    <lineage>
        <taxon>Eukaryota</taxon>
        <taxon>Viridiplantae</taxon>
        <taxon>Streptophyta</taxon>
        <taxon>Embryophyta</taxon>
        <taxon>Tracheophyta</taxon>
        <taxon>Spermatophyta</taxon>
        <taxon>Magnoliopsida</taxon>
        <taxon>Ranunculales</taxon>
        <taxon>Papaveraceae</taxon>
        <taxon>Papaveroideae</taxon>
        <taxon>Papaver</taxon>
    </lineage>
</organism>
<comment type="caution">
    <text evidence="13">The sequence shown here is derived from an EMBL/GenBank/DDBJ whole genome shotgun (WGS) entry which is preliminary data.</text>
</comment>
<dbReference type="Pfam" id="PF20511">
    <property type="entry name" value="PMI_typeI_cat"/>
    <property type="match status" value="1"/>
</dbReference>
<dbReference type="PRINTS" id="PR00714">
    <property type="entry name" value="MAN6PISMRASE"/>
</dbReference>
<evidence type="ECO:0000256" key="8">
    <source>
        <dbReference type="RuleBase" id="RU000611"/>
    </source>
</evidence>
<dbReference type="Pfam" id="PF01238">
    <property type="entry name" value="PMI_typeI_C"/>
    <property type="match status" value="1"/>
</dbReference>
<dbReference type="PROSITE" id="PS00965">
    <property type="entry name" value="PMI_I_1"/>
    <property type="match status" value="1"/>
</dbReference>
<dbReference type="InterPro" id="IPR011051">
    <property type="entry name" value="RmlC_Cupin_sf"/>
</dbReference>
<dbReference type="SUPFAM" id="SSF51182">
    <property type="entry name" value="RmlC-like cupins"/>
    <property type="match status" value="1"/>
</dbReference>
<evidence type="ECO:0000313" key="13">
    <source>
        <dbReference type="EMBL" id="KAI3885007.1"/>
    </source>
</evidence>
<dbReference type="FunFam" id="1.10.441.10:FF:000001">
    <property type="entry name" value="Mannose-6-phosphate isomerase"/>
    <property type="match status" value="1"/>
</dbReference>
<evidence type="ECO:0000256" key="9">
    <source>
        <dbReference type="RuleBase" id="RU004189"/>
    </source>
</evidence>
<dbReference type="GO" id="GO:0009298">
    <property type="term" value="P:GDP-mannose biosynthetic process"/>
    <property type="evidence" value="ECO:0007669"/>
    <property type="project" value="InterPro"/>
</dbReference>
<comment type="cofactor">
    <cofactor evidence="8">
        <name>Zn(2+)</name>
        <dbReference type="ChEBI" id="CHEBI:29105"/>
    </cofactor>
    <text evidence="8">Binds 1 zinc ion per subunit.</text>
</comment>
<feature type="domain" description="Phosphomannose isomerase type I catalytic" evidence="11">
    <location>
        <begin position="19"/>
        <end position="177"/>
    </location>
</feature>
<dbReference type="FunFam" id="2.60.120.10:FF:000044">
    <property type="entry name" value="Mannose-6-phosphate isomerase"/>
    <property type="match status" value="1"/>
</dbReference>
<dbReference type="Proteomes" id="UP001202328">
    <property type="component" value="Unassembled WGS sequence"/>
</dbReference>
<dbReference type="AlphaFoldDB" id="A0AAD4SB93"/>
<evidence type="ECO:0000256" key="2">
    <source>
        <dbReference type="ARBA" id="ARBA00004666"/>
    </source>
</evidence>
<gene>
    <name evidence="13" type="ORF">MKW98_002399</name>
</gene>
<feature type="domain" description="Phosphomannose isomerase type I helical insertion" evidence="12">
    <location>
        <begin position="196"/>
        <end position="281"/>
    </location>
</feature>
<evidence type="ECO:0000256" key="3">
    <source>
        <dbReference type="ARBA" id="ARBA00010772"/>
    </source>
</evidence>
<evidence type="ECO:0000256" key="7">
    <source>
        <dbReference type="ARBA" id="ARBA00023235"/>
    </source>
</evidence>
<dbReference type="GO" id="GO:0005829">
    <property type="term" value="C:cytosol"/>
    <property type="evidence" value="ECO:0007669"/>
    <property type="project" value="TreeGrafter"/>
</dbReference>
<protein>
    <recommendedName>
        <fullName evidence="4 8">Mannose-6-phosphate isomerase</fullName>
        <ecNumber evidence="4 8">5.3.1.8</ecNumber>
    </recommendedName>
</protein>
<dbReference type="Gene3D" id="2.60.120.10">
    <property type="entry name" value="Jelly Rolls"/>
    <property type="match status" value="2"/>
</dbReference>
<keyword evidence="5" id="KW-0479">Metal-binding</keyword>
<dbReference type="Pfam" id="PF20512">
    <property type="entry name" value="PMI_typeI_hel"/>
    <property type="match status" value="1"/>
</dbReference>
<evidence type="ECO:0000256" key="1">
    <source>
        <dbReference type="ARBA" id="ARBA00000757"/>
    </source>
</evidence>
<dbReference type="Gene3D" id="1.10.441.10">
    <property type="entry name" value="Phosphomannose Isomerase, domain 2"/>
    <property type="match status" value="1"/>
</dbReference>
<dbReference type="InterPro" id="IPR014710">
    <property type="entry name" value="RmlC-like_jellyroll"/>
</dbReference>
<keyword evidence="14" id="KW-1185">Reference proteome</keyword>
<dbReference type="EC" id="5.3.1.8" evidence="4 8"/>
<evidence type="ECO:0000259" key="12">
    <source>
        <dbReference type="Pfam" id="PF20512"/>
    </source>
</evidence>
<comment type="similarity">
    <text evidence="3 9">Belongs to the mannose-6-phosphate isomerase type 1 family.</text>
</comment>
<dbReference type="InterPro" id="IPR018050">
    <property type="entry name" value="Pmannose_isomerase-type1_CS"/>
</dbReference>
<feature type="domain" description="Phosphomannose isomerase type I C-terminal" evidence="10">
    <location>
        <begin position="359"/>
        <end position="399"/>
    </location>
</feature>
<evidence type="ECO:0000256" key="5">
    <source>
        <dbReference type="ARBA" id="ARBA00022723"/>
    </source>
</evidence>
<evidence type="ECO:0000256" key="4">
    <source>
        <dbReference type="ARBA" id="ARBA00011956"/>
    </source>
</evidence>
<dbReference type="InterPro" id="IPR001250">
    <property type="entry name" value="Man6P_Isoase-1"/>
</dbReference>
<keyword evidence="7 8" id="KW-0413">Isomerase</keyword>
<sequence length="516" mass="58000">MGEVVLIEKEESKINKDVVELICSVKNYDWGRIGENSQVARLYSLNSGLEKIDGNIPYAEFWMGTHDSGPSFVRSNIESDDEKVGLSSETSNNNKTLKSWISENPHVLGDKVVQKWGTDLPFLFKVLSVSKALSIQAHPDKELAKVLNESNPSDYRDGNHKPEMALAITPFEALCGFITLQELKDVLLNVPEIIELVGSVAAEPLLSAKEEDGEKKTKPLLRSIFTILMSASKDLVSEMVSKMKDRLTAESKVKQLTEKEQLVLRLEKQYPADVGVISAFFFNYVKLNPGEALYLDANEPHAYIFGECVECMATSDNVVRAGLTPKYRDVKTLCSMLTYKQGLPEILHGVPLNQYTKRYTPPFDEFEVDFCLLPEGESVMFPEVEGPSIFLFTTGDGTLHTFSLTSAAEDVIRDGLVLFVPSGTKIVISASSATGLQLYRAGVNKRHFKPRILSYILQLTGDPDSKKMMFLRAFEKHNMENENKEFDKKHGLTWHVLSVTISVPKYMELLFEDFWR</sequence>
<evidence type="ECO:0000313" key="14">
    <source>
        <dbReference type="Proteomes" id="UP001202328"/>
    </source>
</evidence>
<evidence type="ECO:0000259" key="10">
    <source>
        <dbReference type="Pfam" id="PF01238"/>
    </source>
</evidence>
<dbReference type="GO" id="GO:0033591">
    <property type="term" value="P:response to L-ascorbic acid"/>
    <property type="evidence" value="ECO:0007669"/>
    <property type="project" value="UniProtKB-ARBA"/>
</dbReference>
<dbReference type="GO" id="GO:0010043">
    <property type="term" value="P:response to zinc ion"/>
    <property type="evidence" value="ECO:0007669"/>
    <property type="project" value="UniProtKB-ARBA"/>
</dbReference>
<evidence type="ECO:0000256" key="6">
    <source>
        <dbReference type="ARBA" id="ARBA00022833"/>
    </source>
</evidence>
<dbReference type="InterPro" id="IPR046456">
    <property type="entry name" value="PMI_typeI_C"/>
</dbReference>
<dbReference type="InterPro" id="IPR046457">
    <property type="entry name" value="PMI_typeI_cat"/>
</dbReference>
<dbReference type="GO" id="GO:0004476">
    <property type="term" value="F:mannose-6-phosphate isomerase activity"/>
    <property type="evidence" value="ECO:0007669"/>
    <property type="project" value="UniProtKB-EC"/>
</dbReference>